<gene>
    <name evidence="2" type="ORF">OH76DRAFT_1186050</name>
</gene>
<feature type="compositionally biased region" description="Basic and acidic residues" evidence="1">
    <location>
        <begin position="9"/>
        <end position="21"/>
    </location>
</feature>
<evidence type="ECO:0000256" key="1">
    <source>
        <dbReference type="SAM" id="MobiDB-lite"/>
    </source>
</evidence>
<dbReference type="AlphaFoldDB" id="A0A371CTR9"/>
<evidence type="ECO:0000313" key="3">
    <source>
        <dbReference type="Proteomes" id="UP000256964"/>
    </source>
</evidence>
<dbReference type="EMBL" id="KZ857461">
    <property type="protein sequence ID" value="RDX43661.1"/>
    <property type="molecule type" value="Genomic_DNA"/>
</dbReference>
<feature type="region of interest" description="Disordered" evidence="1">
    <location>
        <begin position="1"/>
        <end position="27"/>
    </location>
</feature>
<accession>A0A371CTR9</accession>
<keyword evidence="3" id="KW-1185">Reference proteome</keyword>
<reference evidence="2 3" key="1">
    <citation type="journal article" date="2018" name="Biotechnol. Biofuels">
        <title>Integrative visual omics of the white-rot fungus Polyporus brumalis exposes the biotechnological potential of its oxidative enzymes for delignifying raw plant biomass.</title>
        <authorList>
            <person name="Miyauchi S."/>
            <person name="Rancon A."/>
            <person name="Drula E."/>
            <person name="Hage H."/>
            <person name="Chaduli D."/>
            <person name="Favel A."/>
            <person name="Grisel S."/>
            <person name="Henrissat B."/>
            <person name="Herpoel-Gimbert I."/>
            <person name="Ruiz-Duenas F.J."/>
            <person name="Chevret D."/>
            <person name="Hainaut M."/>
            <person name="Lin J."/>
            <person name="Wang M."/>
            <person name="Pangilinan J."/>
            <person name="Lipzen A."/>
            <person name="Lesage-Meessen L."/>
            <person name="Navarro D."/>
            <person name="Riley R."/>
            <person name="Grigoriev I.V."/>
            <person name="Zhou S."/>
            <person name="Raouche S."/>
            <person name="Rosso M.N."/>
        </authorList>
    </citation>
    <scope>NUCLEOTIDE SEQUENCE [LARGE SCALE GENOMIC DNA]</scope>
    <source>
        <strain evidence="2 3">BRFM 1820</strain>
    </source>
</reference>
<organism evidence="2 3">
    <name type="scientific">Lentinus brumalis</name>
    <dbReference type="NCBI Taxonomy" id="2498619"/>
    <lineage>
        <taxon>Eukaryota</taxon>
        <taxon>Fungi</taxon>
        <taxon>Dikarya</taxon>
        <taxon>Basidiomycota</taxon>
        <taxon>Agaricomycotina</taxon>
        <taxon>Agaricomycetes</taxon>
        <taxon>Polyporales</taxon>
        <taxon>Polyporaceae</taxon>
        <taxon>Lentinus</taxon>
    </lineage>
</organism>
<evidence type="ECO:0000313" key="2">
    <source>
        <dbReference type="EMBL" id="RDX43661.1"/>
    </source>
</evidence>
<proteinExistence type="predicted"/>
<sequence length="224" mass="25248">MMAPPTRKNTREARLHSDARPGPRRRRYCQTSTTLSAAYETKPLPIFSRTRRLGQLGLRHRRGERRACRAIPSVPAFSPSITARETADKRPLIIASIIAHQKHLSSYFSRNGKRRATEKTRPRTHTRTRALFVRPPGPTEGKPACRWRQPHPLKGPALCVLVLTHLSPQPPPPPTTKYADYVPFHARLCTTTTAPRPDLANHLEVQRASTGTTHQASMYQVLPV</sequence>
<dbReference type="Proteomes" id="UP000256964">
    <property type="component" value="Unassembled WGS sequence"/>
</dbReference>
<protein>
    <submittedName>
        <fullName evidence="2">Uncharacterized protein</fullName>
    </submittedName>
</protein>
<name>A0A371CTR9_9APHY</name>